<dbReference type="Proteomes" id="UP001595818">
    <property type="component" value="Unassembled WGS sequence"/>
</dbReference>
<keyword evidence="3" id="KW-1185">Reference proteome</keyword>
<proteinExistence type="predicted"/>
<sequence length="363" mass="41551">MIIPCFNQGSYLQDCLKSILLQDFPNWQAIVVNDGSTDNTAEVGTSFSKEDSRIQTISQGNLGLSEARNTGMRYALGDFLIFLDADDWLEPHCLRTYSNYAQSSSGQVLYRCGYSYSDQPDGRKFHSHIPTGNGEIYPKVLEQNLGPCHSLLISKEFSTLIGGFDPSLKSCEDWDFWIRAGKMGASIESIPEVLVAYRYISSSMSRNPLVMYESLTAVSIKGAGFDSRLPKEAVYNQEYPLDTSSVQKHHLIRVLGILLHKGSVDEAVHWYMQEKGTWKWNIKTKDWNGLSSYLTWRYFLDKEDCMFIKKNTLSTVRLFLEELNYSPREVRAILRSVFAPQLKKMNHYRYGPLFGRIVNRIVY</sequence>
<accession>A0ABV9T4Q8</accession>
<evidence type="ECO:0000313" key="2">
    <source>
        <dbReference type="EMBL" id="MFC4873598.1"/>
    </source>
</evidence>
<name>A0ABV9T4Q8_9BACT</name>
<dbReference type="PANTHER" id="PTHR43685">
    <property type="entry name" value="GLYCOSYLTRANSFERASE"/>
    <property type="match status" value="1"/>
</dbReference>
<dbReference type="InterPro" id="IPR029044">
    <property type="entry name" value="Nucleotide-diphossugar_trans"/>
</dbReference>
<dbReference type="EMBL" id="JBHSJJ010000011">
    <property type="protein sequence ID" value="MFC4873598.1"/>
    <property type="molecule type" value="Genomic_DNA"/>
</dbReference>
<dbReference type="PANTHER" id="PTHR43685:SF2">
    <property type="entry name" value="GLYCOSYLTRANSFERASE 2-LIKE DOMAIN-CONTAINING PROTEIN"/>
    <property type="match status" value="1"/>
</dbReference>
<evidence type="ECO:0000313" key="3">
    <source>
        <dbReference type="Proteomes" id="UP001595818"/>
    </source>
</evidence>
<feature type="domain" description="Glycosyltransferase 2-like" evidence="1">
    <location>
        <begin position="2"/>
        <end position="134"/>
    </location>
</feature>
<dbReference type="RefSeq" id="WP_377066611.1">
    <property type="nucleotide sequence ID" value="NZ_JBHSJJ010000011.1"/>
</dbReference>
<gene>
    <name evidence="2" type="ORF">ACFPFU_17990</name>
</gene>
<protein>
    <submittedName>
        <fullName evidence="2">Glycosyltransferase family 2 protein</fullName>
    </submittedName>
</protein>
<organism evidence="2 3">
    <name type="scientific">Negadavirga shengliensis</name>
    <dbReference type="NCBI Taxonomy" id="1389218"/>
    <lineage>
        <taxon>Bacteria</taxon>
        <taxon>Pseudomonadati</taxon>
        <taxon>Bacteroidota</taxon>
        <taxon>Cytophagia</taxon>
        <taxon>Cytophagales</taxon>
        <taxon>Cyclobacteriaceae</taxon>
        <taxon>Negadavirga</taxon>
    </lineage>
</organism>
<dbReference type="Gene3D" id="3.90.550.10">
    <property type="entry name" value="Spore Coat Polysaccharide Biosynthesis Protein SpsA, Chain A"/>
    <property type="match status" value="1"/>
</dbReference>
<dbReference type="InterPro" id="IPR050834">
    <property type="entry name" value="Glycosyltransf_2"/>
</dbReference>
<dbReference type="SUPFAM" id="SSF53448">
    <property type="entry name" value="Nucleotide-diphospho-sugar transferases"/>
    <property type="match status" value="1"/>
</dbReference>
<comment type="caution">
    <text evidence="2">The sequence shown here is derived from an EMBL/GenBank/DDBJ whole genome shotgun (WGS) entry which is preliminary data.</text>
</comment>
<dbReference type="Pfam" id="PF00535">
    <property type="entry name" value="Glycos_transf_2"/>
    <property type="match status" value="1"/>
</dbReference>
<reference evidence="3" key="1">
    <citation type="journal article" date="2019" name="Int. J. Syst. Evol. Microbiol.">
        <title>The Global Catalogue of Microorganisms (GCM) 10K type strain sequencing project: providing services to taxonomists for standard genome sequencing and annotation.</title>
        <authorList>
            <consortium name="The Broad Institute Genomics Platform"/>
            <consortium name="The Broad Institute Genome Sequencing Center for Infectious Disease"/>
            <person name="Wu L."/>
            <person name="Ma J."/>
        </authorList>
    </citation>
    <scope>NUCLEOTIDE SEQUENCE [LARGE SCALE GENOMIC DNA]</scope>
    <source>
        <strain evidence="3">CGMCC 4.7466</strain>
    </source>
</reference>
<evidence type="ECO:0000259" key="1">
    <source>
        <dbReference type="Pfam" id="PF00535"/>
    </source>
</evidence>
<dbReference type="InterPro" id="IPR001173">
    <property type="entry name" value="Glyco_trans_2-like"/>
</dbReference>